<evidence type="ECO:0000313" key="5">
    <source>
        <dbReference type="Proteomes" id="UP000191931"/>
    </source>
</evidence>
<name>A0A1W1HIF6_9BACT</name>
<dbReference type="GO" id="GO:0006260">
    <property type="term" value="P:DNA replication"/>
    <property type="evidence" value="ECO:0007669"/>
    <property type="project" value="InterPro"/>
</dbReference>
<dbReference type="GO" id="GO:0003676">
    <property type="term" value="F:nucleic acid binding"/>
    <property type="evidence" value="ECO:0007669"/>
    <property type="project" value="InterPro"/>
</dbReference>
<dbReference type="Pfam" id="PF09382">
    <property type="entry name" value="RQC"/>
    <property type="match status" value="1"/>
</dbReference>
<dbReference type="InterPro" id="IPR018982">
    <property type="entry name" value="RQC_domain"/>
</dbReference>
<dbReference type="Proteomes" id="UP000191931">
    <property type="component" value="Unassembled WGS sequence"/>
</dbReference>
<dbReference type="InterPro" id="IPR002121">
    <property type="entry name" value="HRDC_dom"/>
</dbReference>
<dbReference type="SUPFAM" id="SSF46785">
    <property type="entry name" value="Winged helix' DNA-binding domain"/>
    <property type="match status" value="1"/>
</dbReference>
<accession>A0A1W1HIF6</accession>
<dbReference type="Pfam" id="PF14493">
    <property type="entry name" value="HTH_40"/>
    <property type="match status" value="1"/>
</dbReference>
<dbReference type="InterPro" id="IPR044876">
    <property type="entry name" value="HRDC_dom_sf"/>
</dbReference>
<evidence type="ECO:0000256" key="2">
    <source>
        <dbReference type="ARBA" id="ARBA00034808"/>
    </source>
</evidence>
<dbReference type="AlphaFoldDB" id="A0A1W1HIF6"/>
<dbReference type="EC" id="5.6.2.4" evidence="2"/>
<dbReference type="InterPro" id="IPR036390">
    <property type="entry name" value="WH_DNA-bd_sf"/>
</dbReference>
<dbReference type="InterPro" id="IPR036388">
    <property type="entry name" value="WH-like_DNA-bd_sf"/>
</dbReference>
<dbReference type="GO" id="GO:0043138">
    <property type="term" value="F:3'-5' DNA helicase activity"/>
    <property type="evidence" value="ECO:0007669"/>
    <property type="project" value="UniProtKB-EC"/>
</dbReference>
<proteinExistence type="predicted"/>
<evidence type="ECO:0000313" key="4">
    <source>
        <dbReference type="EMBL" id="SLM32254.1"/>
    </source>
</evidence>
<feature type="domain" description="HRDC" evidence="3">
    <location>
        <begin position="199"/>
        <end position="279"/>
    </location>
</feature>
<evidence type="ECO:0000259" key="3">
    <source>
        <dbReference type="PROSITE" id="PS50967"/>
    </source>
</evidence>
<dbReference type="SMART" id="SM00341">
    <property type="entry name" value="HRDC"/>
    <property type="match status" value="1"/>
</dbReference>
<dbReference type="SMART" id="SM00956">
    <property type="entry name" value="RQC"/>
    <property type="match status" value="1"/>
</dbReference>
<comment type="catalytic activity">
    <reaction evidence="1">
        <text>Couples ATP hydrolysis with the unwinding of duplex DNA by translocating in the 3'-5' direction.</text>
        <dbReference type="EC" id="5.6.2.4"/>
    </reaction>
</comment>
<dbReference type="EMBL" id="FWEV01000305">
    <property type="protein sequence ID" value="SLM32254.1"/>
    <property type="molecule type" value="Genomic_DNA"/>
</dbReference>
<dbReference type="Pfam" id="PF16124">
    <property type="entry name" value="RecQ_Zn_bind"/>
    <property type="match status" value="1"/>
</dbReference>
<dbReference type="SUPFAM" id="SSF47819">
    <property type="entry name" value="HRDC-like"/>
    <property type="match status" value="1"/>
</dbReference>
<organism evidence="4 5">
    <name type="scientific">Desulfamplus magnetovallimortis</name>
    <dbReference type="NCBI Taxonomy" id="1246637"/>
    <lineage>
        <taxon>Bacteria</taxon>
        <taxon>Pseudomonadati</taxon>
        <taxon>Thermodesulfobacteriota</taxon>
        <taxon>Desulfobacteria</taxon>
        <taxon>Desulfobacterales</taxon>
        <taxon>Desulfobacteraceae</taxon>
        <taxon>Desulfamplus</taxon>
    </lineage>
</organism>
<dbReference type="Pfam" id="PF00570">
    <property type="entry name" value="HRDC"/>
    <property type="match status" value="1"/>
</dbReference>
<gene>
    <name evidence="4" type="ORF">MTBBW1_610006</name>
</gene>
<dbReference type="Gene3D" id="1.10.10.1390">
    <property type="entry name" value="ATP-dependent DNA helicase RecQ"/>
    <property type="match status" value="1"/>
</dbReference>
<reference evidence="4 5" key="1">
    <citation type="submission" date="2017-03" db="EMBL/GenBank/DDBJ databases">
        <authorList>
            <person name="Afonso C.L."/>
            <person name="Miller P.J."/>
            <person name="Scott M.A."/>
            <person name="Spackman E."/>
            <person name="Goraichik I."/>
            <person name="Dimitrov K.M."/>
            <person name="Suarez D.L."/>
            <person name="Swayne D.E."/>
        </authorList>
    </citation>
    <scope>NUCLEOTIDE SEQUENCE [LARGE SCALE GENOMIC DNA]</scope>
    <source>
        <strain evidence="4">PRJEB14757</strain>
    </source>
</reference>
<dbReference type="GO" id="GO:0006281">
    <property type="term" value="P:DNA repair"/>
    <property type="evidence" value="ECO:0007669"/>
    <property type="project" value="InterPro"/>
</dbReference>
<dbReference type="InterPro" id="IPR029491">
    <property type="entry name" value="Helicase_HTH"/>
</dbReference>
<protein>
    <recommendedName>
        <fullName evidence="2">DNA 3'-5' helicase</fullName>
        <ecNumber evidence="2">5.6.2.4</ecNumber>
    </recommendedName>
</protein>
<dbReference type="GO" id="GO:0000166">
    <property type="term" value="F:nucleotide binding"/>
    <property type="evidence" value="ECO:0007669"/>
    <property type="project" value="InterPro"/>
</dbReference>
<dbReference type="Gene3D" id="1.10.150.80">
    <property type="entry name" value="HRDC domain"/>
    <property type="match status" value="1"/>
</dbReference>
<dbReference type="PROSITE" id="PS50967">
    <property type="entry name" value="HRDC"/>
    <property type="match status" value="1"/>
</dbReference>
<evidence type="ECO:0000256" key="1">
    <source>
        <dbReference type="ARBA" id="ARBA00034617"/>
    </source>
</evidence>
<dbReference type="InterPro" id="IPR010997">
    <property type="entry name" value="HRDC-like_sf"/>
</dbReference>
<sequence>MIVIFTVKFLFNDKNEQEKQIANRQLNDMIHYAESFSCRRIPLLKYFGENYPMQHCNMCDICIESKEKKNRKKIDISIAAQKFLSCVKRTGEMFGQAHIIRVLHGSRDKKILKFSHDSLSTYGIGKEYSRKQWHYMSRIFLQMELMTKDTEYGSLKLTPKAWSVFKGEEKVFADAESLGNEARDSRNIYQKSSISSQPADYDATLFELLRKKRKELADDMGVPPYVIFSDKTLTELATWRPHSREGFLTIHGIGETKLEKFGNTVLQIIIDYCKINGLKEIIQPAQERFTATQLTQPAQKRFAATQLTQPAQKRFAATQLTQPAQKRFTSSESGFPSTFGGSIKPKRHTIVGEAYNNGKSIHYLMEEYNVKQQTILNHLYKYRQEGNKILNRKDLISLSNISSAKQEEVFNQFKTLGTEMLSPVFEALDKEVPYEELHILRLCIEPGDCLEQT</sequence>
<dbReference type="STRING" id="1246637.MTBBW1_610006"/>
<keyword evidence="5" id="KW-1185">Reference proteome</keyword>
<dbReference type="InterPro" id="IPR032284">
    <property type="entry name" value="RecQ_Zn-bd"/>
</dbReference>
<dbReference type="Gene3D" id="1.10.10.10">
    <property type="entry name" value="Winged helix-like DNA-binding domain superfamily/Winged helix DNA-binding domain"/>
    <property type="match status" value="1"/>
</dbReference>